<name>X0YNA6_9ZZZZ</name>
<accession>X0YNA6</accession>
<dbReference type="AlphaFoldDB" id="X0YNA6"/>
<dbReference type="EMBL" id="BART01003519">
    <property type="protein sequence ID" value="GAG57764.1"/>
    <property type="molecule type" value="Genomic_DNA"/>
</dbReference>
<feature type="non-terminal residue" evidence="1">
    <location>
        <position position="1"/>
    </location>
</feature>
<evidence type="ECO:0000313" key="1">
    <source>
        <dbReference type="EMBL" id="GAG57764.1"/>
    </source>
</evidence>
<reference evidence="1" key="1">
    <citation type="journal article" date="2014" name="Front. Microbiol.">
        <title>High frequency of phylogenetically diverse reductive dehalogenase-homologous genes in deep subseafloor sedimentary metagenomes.</title>
        <authorList>
            <person name="Kawai M."/>
            <person name="Futagami T."/>
            <person name="Toyoda A."/>
            <person name="Takaki Y."/>
            <person name="Nishi S."/>
            <person name="Hori S."/>
            <person name="Arai W."/>
            <person name="Tsubouchi T."/>
            <person name="Morono Y."/>
            <person name="Uchiyama I."/>
            <person name="Ito T."/>
            <person name="Fujiyama A."/>
            <person name="Inagaki F."/>
            <person name="Takami H."/>
        </authorList>
    </citation>
    <scope>NUCLEOTIDE SEQUENCE</scope>
    <source>
        <strain evidence="1">Expedition CK06-06</strain>
    </source>
</reference>
<evidence type="ECO:0008006" key="2">
    <source>
        <dbReference type="Google" id="ProtNLM"/>
    </source>
</evidence>
<proteinExistence type="predicted"/>
<protein>
    <recommendedName>
        <fullName evidence="2">Nucleotidyl transferase domain-containing protein</fullName>
    </recommendedName>
</protein>
<comment type="caution">
    <text evidence="1">The sequence shown here is derived from an EMBL/GenBank/DDBJ whole genome shotgun (WGS) entry which is preliminary data.</text>
</comment>
<gene>
    <name evidence="1" type="ORF">S01H4_09628</name>
</gene>
<sequence>ITEGSIIGSNVRIENITKNNLIIGDKSIY</sequence>
<organism evidence="1">
    <name type="scientific">marine sediment metagenome</name>
    <dbReference type="NCBI Taxonomy" id="412755"/>
    <lineage>
        <taxon>unclassified sequences</taxon>
        <taxon>metagenomes</taxon>
        <taxon>ecological metagenomes</taxon>
    </lineage>
</organism>